<evidence type="ECO:0000313" key="9">
    <source>
        <dbReference type="EMBL" id="EPR08293.1"/>
    </source>
</evidence>
<evidence type="ECO:0000256" key="2">
    <source>
        <dbReference type="ARBA" id="ARBA00007998"/>
    </source>
</evidence>
<dbReference type="Proteomes" id="UP000016860">
    <property type="component" value="Unassembled WGS sequence"/>
</dbReference>
<evidence type="ECO:0000313" key="10">
    <source>
        <dbReference type="Proteomes" id="UP000016860"/>
    </source>
</evidence>
<feature type="transmembrane region" description="Helical" evidence="8">
    <location>
        <begin position="305"/>
        <end position="323"/>
    </location>
</feature>
<keyword evidence="7 8" id="KW-0472">Membrane</keyword>
<feature type="transmembrane region" description="Helical" evidence="8">
    <location>
        <begin position="216"/>
        <end position="236"/>
    </location>
</feature>
<name>U4QYR7_9FIRM</name>
<feature type="transmembrane region" description="Helical" evidence="8">
    <location>
        <begin position="269"/>
        <end position="293"/>
    </location>
</feature>
<keyword evidence="5 8" id="KW-0812">Transmembrane</keyword>
<proteinExistence type="inferred from homology"/>
<dbReference type="PANTHER" id="PTHR34975:SF2">
    <property type="entry name" value="SPORE GERMINATION PROTEIN A2"/>
    <property type="match status" value="1"/>
</dbReference>
<sequence length="367" mass="40774">MRNNEGFGSWEAICLLINMIFVQVILYFPKDASVMGGSAGWIIPIAVTIIAYIYFAIATGFYRQHGNLDLLEISEKSAGRICKIIVGLLAALLLILLEVSLLGEYAHSLKIVSLDKSPLAYILILFLVGMAAAAYYGIEVVARISAFIVPICIIGFILITIGVIPEYNTDNLFPILGKGVDSIINGSTVSLHIFSPLLLIFFMIPFFKRRNLNRVGYLSITISGLIMFWSTLSFLLTYPYEMAVGKKIPIYQMARLIEIGDYVQRVESVFVLVFSLSSVLYMGALFTFIIHIIAKTLDLDRHQPIILPIAIIIYSMTFFKKGLPFHLPGSQMTNILCILALLLPIIVLIIGSIKKVDSENEGGQNYE</sequence>
<evidence type="ECO:0000256" key="7">
    <source>
        <dbReference type="ARBA" id="ARBA00023136"/>
    </source>
</evidence>
<feature type="transmembrane region" description="Helical" evidence="8">
    <location>
        <begin position="184"/>
        <end position="204"/>
    </location>
</feature>
<evidence type="ECO:0000256" key="4">
    <source>
        <dbReference type="ARBA" id="ARBA00022544"/>
    </source>
</evidence>
<feature type="transmembrane region" description="Helical" evidence="8">
    <location>
        <begin position="118"/>
        <end position="137"/>
    </location>
</feature>
<organism evidence="9 10">
    <name type="scientific">Ruminiclostridium papyrosolvens C7</name>
    <dbReference type="NCBI Taxonomy" id="1330534"/>
    <lineage>
        <taxon>Bacteria</taxon>
        <taxon>Bacillati</taxon>
        <taxon>Bacillota</taxon>
        <taxon>Clostridia</taxon>
        <taxon>Eubacteriales</taxon>
        <taxon>Oscillospiraceae</taxon>
        <taxon>Ruminiclostridium</taxon>
    </lineage>
</organism>
<dbReference type="GO" id="GO:0016020">
    <property type="term" value="C:membrane"/>
    <property type="evidence" value="ECO:0007669"/>
    <property type="project" value="UniProtKB-SubCell"/>
</dbReference>
<dbReference type="PANTHER" id="PTHR34975">
    <property type="entry name" value="SPORE GERMINATION PROTEIN A2"/>
    <property type="match status" value="1"/>
</dbReference>
<dbReference type="GO" id="GO:0009847">
    <property type="term" value="P:spore germination"/>
    <property type="evidence" value="ECO:0007669"/>
    <property type="project" value="InterPro"/>
</dbReference>
<gene>
    <name evidence="9" type="ORF">L323_18150</name>
</gene>
<feature type="transmembrane region" description="Helical" evidence="8">
    <location>
        <begin position="41"/>
        <end position="63"/>
    </location>
</feature>
<feature type="transmembrane region" description="Helical" evidence="8">
    <location>
        <begin position="84"/>
        <end position="106"/>
    </location>
</feature>
<comment type="subcellular location">
    <subcellularLocation>
        <location evidence="1">Membrane</location>
        <topology evidence="1">Multi-pass membrane protein</topology>
    </subcellularLocation>
</comment>
<dbReference type="InterPro" id="IPR004761">
    <property type="entry name" value="Spore_GerAB"/>
</dbReference>
<feature type="transmembrane region" description="Helical" evidence="8">
    <location>
        <begin position="12"/>
        <end position="29"/>
    </location>
</feature>
<dbReference type="Pfam" id="PF03845">
    <property type="entry name" value="Spore_permease"/>
    <property type="match status" value="1"/>
</dbReference>
<dbReference type="STRING" id="1330534.L323_18150"/>
<evidence type="ECO:0000256" key="8">
    <source>
        <dbReference type="SAM" id="Phobius"/>
    </source>
</evidence>
<dbReference type="RefSeq" id="WP_020817007.1">
    <property type="nucleotide sequence ID" value="NZ_ATAY01000093.1"/>
</dbReference>
<protein>
    <submittedName>
        <fullName evidence="9">Spore germination protein</fullName>
    </submittedName>
</protein>
<dbReference type="Gene3D" id="1.20.1740.10">
    <property type="entry name" value="Amino acid/polyamine transporter I"/>
    <property type="match status" value="1"/>
</dbReference>
<reference evidence="9 10" key="1">
    <citation type="journal article" date="2013" name="Genome Announc.">
        <title>Draft Genome Sequence of the Cellulolytic Bacterium Clostridium papyrosolvens C7 (ATCC 700395).</title>
        <authorList>
            <person name="Zepeda V."/>
            <person name="Dassa B."/>
            <person name="Borovok I."/>
            <person name="Lamed R."/>
            <person name="Bayer E.A."/>
            <person name="Cate J.H."/>
        </authorList>
    </citation>
    <scope>NUCLEOTIDE SEQUENCE [LARGE SCALE GENOMIC DNA]</scope>
    <source>
        <strain evidence="9 10">C7</strain>
    </source>
</reference>
<keyword evidence="6 8" id="KW-1133">Transmembrane helix</keyword>
<dbReference type="PATRIC" id="fig|1330534.3.peg.3608"/>
<keyword evidence="4" id="KW-0309">Germination</keyword>
<accession>U4QYR7</accession>
<feature type="transmembrane region" description="Helical" evidence="8">
    <location>
        <begin position="144"/>
        <end position="164"/>
    </location>
</feature>
<comment type="similarity">
    <text evidence="2">Belongs to the amino acid-polyamine-organocation (APC) superfamily. Spore germination protein (SGP) (TC 2.A.3.9) family.</text>
</comment>
<evidence type="ECO:0000256" key="5">
    <source>
        <dbReference type="ARBA" id="ARBA00022692"/>
    </source>
</evidence>
<evidence type="ECO:0000256" key="3">
    <source>
        <dbReference type="ARBA" id="ARBA00022448"/>
    </source>
</evidence>
<keyword evidence="3" id="KW-0813">Transport</keyword>
<comment type="caution">
    <text evidence="9">The sequence shown here is derived from an EMBL/GenBank/DDBJ whole genome shotgun (WGS) entry which is preliminary data.</text>
</comment>
<evidence type="ECO:0000256" key="1">
    <source>
        <dbReference type="ARBA" id="ARBA00004141"/>
    </source>
</evidence>
<evidence type="ECO:0000256" key="6">
    <source>
        <dbReference type="ARBA" id="ARBA00022989"/>
    </source>
</evidence>
<feature type="transmembrane region" description="Helical" evidence="8">
    <location>
        <begin position="329"/>
        <end position="350"/>
    </location>
</feature>
<dbReference type="OrthoDB" id="1675410at2"/>
<dbReference type="AlphaFoldDB" id="U4QYR7"/>
<dbReference type="EMBL" id="ATAY01000093">
    <property type="protein sequence ID" value="EPR08293.1"/>
    <property type="molecule type" value="Genomic_DNA"/>
</dbReference>